<dbReference type="PRINTS" id="PR00081">
    <property type="entry name" value="GDHRDH"/>
</dbReference>
<dbReference type="InterPro" id="IPR020904">
    <property type="entry name" value="Sc_DH/Rdtase_CS"/>
</dbReference>
<keyword evidence="4" id="KW-0521">NADP</keyword>
<reference evidence="13" key="1">
    <citation type="submission" date="2023-01" db="EMBL/GenBank/DDBJ databases">
        <title>Exophiala dermititidis isolated from Cystic Fibrosis Patient.</title>
        <authorList>
            <person name="Kurbessoian T."/>
            <person name="Crocker A."/>
            <person name="Murante D."/>
            <person name="Hogan D.A."/>
            <person name="Stajich J.E."/>
        </authorList>
    </citation>
    <scope>NUCLEOTIDE SEQUENCE</scope>
    <source>
        <strain evidence="13">Ex8</strain>
    </source>
</reference>
<name>A0AAN6IW28_EXODE</name>
<evidence type="ECO:0000256" key="4">
    <source>
        <dbReference type="ARBA" id="ARBA00022857"/>
    </source>
</evidence>
<gene>
    <name evidence="13" type="ORF">HRR80_003198</name>
</gene>
<evidence type="ECO:0000256" key="1">
    <source>
        <dbReference type="ARBA" id="ARBA00004141"/>
    </source>
</evidence>
<accession>A0AAN6IW28</accession>
<dbReference type="PANTHER" id="PTHR24322">
    <property type="entry name" value="PKSB"/>
    <property type="match status" value="1"/>
</dbReference>
<keyword evidence="7" id="KW-0443">Lipid metabolism</keyword>
<dbReference type="FunFam" id="3.40.50.720:FF:000131">
    <property type="entry name" value="Short-chain dehydrogenase/reductase 3"/>
    <property type="match status" value="1"/>
</dbReference>
<dbReference type="Gene3D" id="3.40.50.720">
    <property type="entry name" value="NAD(P)-binding Rossmann-like Domain"/>
    <property type="match status" value="1"/>
</dbReference>
<dbReference type="PRINTS" id="PR00080">
    <property type="entry name" value="SDRFAMILY"/>
</dbReference>
<evidence type="ECO:0000256" key="6">
    <source>
        <dbReference type="ARBA" id="ARBA00023002"/>
    </source>
</evidence>
<evidence type="ECO:0000256" key="5">
    <source>
        <dbReference type="ARBA" id="ARBA00022989"/>
    </source>
</evidence>
<keyword evidence="6" id="KW-0560">Oxidoreductase</keyword>
<evidence type="ECO:0000256" key="12">
    <source>
        <dbReference type="RuleBase" id="RU000363"/>
    </source>
</evidence>
<comment type="subcellular location">
    <subcellularLocation>
        <location evidence="1">Membrane</location>
        <topology evidence="1">Multi-pass membrane protein</topology>
    </subcellularLocation>
</comment>
<comment type="similarity">
    <text evidence="2 12">Belongs to the short-chain dehydrogenases/reductases (SDR) family.</text>
</comment>
<dbReference type="EMBL" id="JAJGCB010000004">
    <property type="protein sequence ID" value="KAJ8993165.1"/>
    <property type="molecule type" value="Genomic_DNA"/>
</dbReference>
<dbReference type="GO" id="GO:0052650">
    <property type="term" value="F:all-trans-retinol dehydrogenase (NADP+) activity"/>
    <property type="evidence" value="ECO:0007669"/>
    <property type="project" value="UniProtKB-ARBA"/>
</dbReference>
<comment type="caution">
    <text evidence="13">The sequence shown here is derived from an EMBL/GenBank/DDBJ whole genome shotgun (WGS) entry which is preliminary data.</text>
</comment>
<dbReference type="AlphaFoldDB" id="A0AAN6IW28"/>
<dbReference type="CDD" id="cd05339">
    <property type="entry name" value="17beta-HSDXI-like_SDR_c"/>
    <property type="match status" value="1"/>
</dbReference>
<keyword evidence="8" id="KW-0472">Membrane</keyword>
<evidence type="ECO:0000256" key="9">
    <source>
        <dbReference type="ARBA" id="ARBA00059620"/>
    </source>
</evidence>
<evidence type="ECO:0000256" key="11">
    <source>
        <dbReference type="ARBA" id="ARBA00082544"/>
    </source>
</evidence>
<evidence type="ECO:0000256" key="3">
    <source>
        <dbReference type="ARBA" id="ARBA00022692"/>
    </source>
</evidence>
<dbReference type="GO" id="GO:0016020">
    <property type="term" value="C:membrane"/>
    <property type="evidence" value="ECO:0007669"/>
    <property type="project" value="UniProtKB-SubCell"/>
</dbReference>
<evidence type="ECO:0000313" key="14">
    <source>
        <dbReference type="Proteomes" id="UP001161757"/>
    </source>
</evidence>
<evidence type="ECO:0000256" key="10">
    <source>
        <dbReference type="ARBA" id="ARBA00068717"/>
    </source>
</evidence>
<keyword evidence="5" id="KW-1133">Transmembrane helix</keyword>
<dbReference type="Proteomes" id="UP001161757">
    <property type="component" value="Unassembled WGS sequence"/>
</dbReference>
<dbReference type="Pfam" id="PF00106">
    <property type="entry name" value="adh_short"/>
    <property type="match status" value="1"/>
</dbReference>
<evidence type="ECO:0000256" key="8">
    <source>
        <dbReference type="ARBA" id="ARBA00023136"/>
    </source>
</evidence>
<protein>
    <recommendedName>
        <fullName evidence="10">Short-chain dehydrogenase/reductase 3</fullName>
    </recommendedName>
    <alternativeName>
        <fullName evidence="11">Retinal short-chain dehydrogenase/reductase 1</fullName>
    </alternativeName>
</protein>
<evidence type="ECO:0000256" key="7">
    <source>
        <dbReference type="ARBA" id="ARBA00023098"/>
    </source>
</evidence>
<dbReference type="SUPFAM" id="SSF51735">
    <property type="entry name" value="NAD(P)-binding Rossmann-fold domains"/>
    <property type="match status" value="1"/>
</dbReference>
<proteinExistence type="inferred from homology"/>
<dbReference type="PANTHER" id="PTHR24322:SF736">
    <property type="entry name" value="RETINOL DEHYDROGENASE 10"/>
    <property type="match status" value="1"/>
</dbReference>
<keyword evidence="3" id="KW-0812">Transmembrane</keyword>
<evidence type="ECO:0000313" key="13">
    <source>
        <dbReference type="EMBL" id="KAJ8993165.1"/>
    </source>
</evidence>
<evidence type="ECO:0000256" key="2">
    <source>
        <dbReference type="ARBA" id="ARBA00006484"/>
    </source>
</evidence>
<organism evidence="13 14">
    <name type="scientific">Exophiala dermatitidis</name>
    <name type="common">Black yeast-like fungus</name>
    <name type="synonym">Wangiella dermatitidis</name>
    <dbReference type="NCBI Taxonomy" id="5970"/>
    <lineage>
        <taxon>Eukaryota</taxon>
        <taxon>Fungi</taxon>
        <taxon>Dikarya</taxon>
        <taxon>Ascomycota</taxon>
        <taxon>Pezizomycotina</taxon>
        <taxon>Eurotiomycetes</taxon>
        <taxon>Chaetothyriomycetidae</taxon>
        <taxon>Chaetothyriales</taxon>
        <taxon>Herpotrichiellaceae</taxon>
        <taxon>Exophiala</taxon>
    </lineage>
</organism>
<sequence length="352" mass="39243">MSVFAPPREGITLEYLFRPVQGILLQPLVTAGLLLASLKKPEETQKYLSIFTRSTVALPRFKLALKVLLAAGLVYRLNRWLSRKAVNNFVTDRTWDWRKEIVAITGGSSGIGKEMVRLLADRGIKVVILDLSPPQMPARANIFFYKLDVTSPKEVQEVGRRIREEVGDPTVLINNAGVGPWKTILEESHEVLQQTFQVNVVSHFALIKEFLPHMIARNHGHVVTIASMASFVTISGNVSYSATKVAALALHEGLAQELKSRYGANKVRTTCVHPWWIRTPLLQPLLNAGKWKEFTLEPETVAEAVVSQVLKGESGQLIIPARLGLAAGVRGWPSWLQEVVWWSNSKVLDIPH</sequence>
<dbReference type="PROSITE" id="PS00061">
    <property type="entry name" value="ADH_SHORT"/>
    <property type="match status" value="1"/>
</dbReference>
<dbReference type="InterPro" id="IPR036291">
    <property type="entry name" value="NAD(P)-bd_dom_sf"/>
</dbReference>
<dbReference type="InterPro" id="IPR002347">
    <property type="entry name" value="SDR_fam"/>
</dbReference>
<comment type="function">
    <text evidence="9">Catalyzes the reduction of all-trans-retinal to all-trans-retinol in the presence of NADPH.</text>
</comment>